<name>A0A5K1JCH0_9ACTN</name>
<proteinExistence type="predicted"/>
<dbReference type="Proteomes" id="UP000330807">
    <property type="component" value="Unassembled WGS sequence"/>
</dbReference>
<organism evidence="2 3">
    <name type="scientific">Collinsella aerofaciens</name>
    <dbReference type="NCBI Taxonomy" id="74426"/>
    <lineage>
        <taxon>Bacteria</taxon>
        <taxon>Bacillati</taxon>
        <taxon>Actinomycetota</taxon>
        <taxon>Coriobacteriia</taxon>
        <taxon>Coriobacteriales</taxon>
        <taxon>Coriobacteriaceae</taxon>
        <taxon>Collinsella</taxon>
    </lineage>
</organism>
<dbReference type="Pfam" id="PF05016">
    <property type="entry name" value="ParE_toxin"/>
    <property type="match status" value="1"/>
</dbReference>
<evidence type="ECO:0000313" key="3">
    <source>
        <dbReference type="Proteomes" id="UP000330807"/>
    </source>
</evidence>
<dbReference type="SUPFAM" id="SSF143011">
    <property type="entry name" value="RelE-like"/>
    <property type="match status" value="1"/>
</dbReference>
<keyword evidence="1" id="KW-1277">Toxin-antitoxin system</keyword>
<sequence>MNRPYKLRYLPLFWEDLSQAASYIAFDLNNPAAANRLVDNVEAGILEHLKNPTMSPTYPSTRRRLHPYYRFYVGNYMVFYVVIDDVMEVRRLLYKRRDIESIIR</sequence>
<dbReference type="EMBL" id="CABWIH010000053">
    <property type="protein sequence ID" value="VWM01894.1"/>
    <property type="molecule type" value="Genomic_DNA"/>
</dbReference>
<accession>A0A5K1JCH0</accession>
<dbReference type="InterPro" id="IPR035093">
    <property type="entry name" value="RelE/ParE_toxin_dom_sf"/>
</dbReference>
<dbReference type="InterPro" id="IPR007712">
    <property type="entry name" value="RelE/ParE_toxin"/>
</dbReference>
<reference evidence="2 3" key="1">
    <citation type="submission" date="2019-10" db="EMBL/GenBank/DDBJ databases">
        <authorList>
            <person name="Wolf R A."/>
        </authorList>
    </citation>
    <scope>NUCLEOTIDE SEQUENCE [LARGE SCALE GENOMIC DNA]</scope>
    <source>
        <strain evidence="2">Collinsella_aerofaciens_AK_138A</strain>
    </source>
</reference>
<dbReference type="AlphaFoldDB" id="A0A5K1JCH0"/>
<gene>
    <name evidence="2" type="ORF">LMKDKBCB_02229</name>
</gene>
<dbReference type="Gene3D" id="3.30.2310.20">
    <property type="entry name" value="RelE-like"/>
    <property type="match status" value="1"/>
</dbReference>
<evidence type="ECO:0000256" key="1">
    <source>
        <dbReference type="ARBA" id="ARBA00022649"/>
    </source>
</evidence>
<dbReference type="RefSeq" id="WP_117798366.1">
    <property type="nucleotide sequence ID" value="NZ_CABWIH010000053.1"/>
</dbReference>
<evidence type="ECO:0000313" key="2">
    <source>
        <dbReference type="EMBL" id="VWM01894.1"/>
    </source>
</evidence>
<protein>
    <submittedName>
        <fullName evidence="2">Plasmid stabilisation system protein</fullName>
    </submittedName>
</protein>